<dbReference type="Proteomes" id="UP001145050">
    <property type="component" value="Unassembled WGS sequence"/>
</dbReference>
<proteinExistence type="predicted"/>
<dbReference type="RefSeq" id="WP_272436838.1">
    <property type="nucleotide sequence ID" value="NZ_JAMQKB010000010.1"/>
</dbReference>
<dbReference type="EMBL" id="JAMQKB010000010">
    <property type="protein sequence ID" value="MDC3425038.1"/>
    <property type="molecule type" value="Genomic_DNA"/>
</dbReference>
<dbReference type="AlphaFoldDB" id="A0A9X3WUF8"/>
<name>A0A9X3WUF8_9BACI</name>
<evidence type="ECO:0000313" key="2">
    <source>
        <dbReference type="Proteomes" id="UP001145050"/>
    </source>
</evidence>
<sequence>MNVFIFFFYQLLLDLSPQVFISDEKEESLDQVWVNLITGEISETMKQEQNSIMYTSDPLYNHPIPVDLNIEAAFTTAYNHVENKTEKQQKQRQKDNQLQKDLDRIETYYQELIKENDRRAQRKGLSEEKVEEITTKSKVIALEMNKQIEEIKQKYQGHTEITIDHGILYFVPLLQYDIETIFRSNRKQQTLYYNPITKQFIVSANNKVALEQKLQKISK</sequence>
<keyword evidence="2" id="KW-1185">Reference proteome</keyword>
<evidence type="ECO:0000313" key="1">
    <source>
        <dbReference type="EMBL" id="MDC3425038.1"/>
    </source>
</evidence>
<comment type="caution">
    <text evidence="1">The sequence shown here is derived from an EMBL/GenBank/DDBJ whole genome shotgun (WGS) entry which is preliminary data.</text>
</comment>
<reference evidence="1" key="1">
    <citation type="submission" date="2022-06" db="EMBL/GenBank/DDBJ databases">
        <title>Aquibacillus sp. a new bacterium isolated from soil saline samples.</title>
        <authorList>
            <person name="Galisteo C."/>
            <person name="De La Haba R."/>
            <person name="Sanchez-Porro C."/>
            <person name="Ventosa A."/>
        </authorList>
    </citation>
    <scope>NUCLEOTIDE SEQUENCE</scope>
    <source>
        <strain evidence="1">3ASR75-11</strain>
    </source>
</reference>
<organism evidence="1 2">
    <name type="scientific">Terrihalobacillus insolitus</name>
    <dbReference type="NCBI Taxonomy" id="2950438"/>
    <lineage>
        <taxon>Bacteria</taxon>
        <taxon>Bacillati</taxon>
        <taxon>Bacillota</taxon>
        <taxon>Bacilli</taxon>
        <taxon>Bacillales</taxon>
        <taxon>Bacillaceae</taxon>
        <taxon>Terrihalobacillus</taxon>
    </lineage>
</organism>
<protein>
    <submittedName>
        <fullName evidence="1">Uncharacterized protein</fullName>
    </submittedName>
</protein>
<gene>
    <name evidence="1" type="ORF">NC797_11030</name>
</gene>
<accession>A0A9X3WUF8</accession>